<gene>
    <name evidence="5" type="ORF">D8771_19155</name>
</gene>
<dbReference type="GeneID" id="75182516"/>
<organism evidence="5 6">
    <name type="scientific">Streptomyces albus</name>
    <dbReference type="NCBI Taxonomy" id="1888"/>
    <lineage>
        <taxon>Bacteria</taxon>
        <taxon>Bacillati</taxon>
        <taxon>Actinomycetota</taxon>
        <taxon>Actinomycetes</taxon>
        <taxon>Kitasatosporales</taxon>
        <taxon>Streptomycetaceae</taxon>
        <taxon>Streptomyces</taxon>
    </lineage>
</organism>
<feature type="compositionally biased region" description="Low complexity" evidence="2">
    <location>
        <begin position="338"/>
        <end position="353"/>
    </location>
</feature>
<feature type="region of interest" description="Disordered" evidence="2">
    <location>
        <begin position="1"/>
        <end position="22"/>
    </location>
</feature>
<accession>A0A8H1QPH7</accession>
<keyword evidence="5" id="KW-0548">Nucleotidyltransferase</keyword>
<dbReference type="GO" id="GO:0016779">
    <property type="term" value="F:nucleotidyltransferase activity"/>
    <property type="evidence" value="ECO:0007669"/>
    <property type="project" value="UniProtKB-KW"/>
</dbReference>
<protein>
    <submittedName>
        <fullName evidence="5">Molybdenum cofactor guanylyltransferase</fullName>
    </submittedName>
</protein>
<dbReference type="Pfam" id="PF12804">
    <property type="entry name" value="NTP_transf_3"/>
    <property type="match status" value="1"/>
</dbReference>
<evidence type="ECO:0000256" key="2">
    <source>
        <dbReference type="SAM" id="MobiDB-lite"/>
    </source>
</evidence>
<dbReference type="InterPro" id="IPR045598">
    <property type="entry name" value="DUF6457"/>
</dbReference>
<dbReference type="PANTHER" id="PTHR19136">
    <property type="entry name" value="MOLYBDENUM COFACTOR GUANYLYLTRANSFERASE"/>
    <property type="match status" value="1"/>
</dbReference>
<proteinExistence type="predicted"/>
<dbReference type="SUPFAM" id="SSF53448">
    <property type="entry name" value="Nucleotide-diphospho-sugar transferases"/>
    <property type="match status" value="1"/>
</dbReference>
<comment type="caution">
    <text evidence="5">The sequence shown here is derived from an EMBL/GenBank/DDBJ whole genome shotgun (WGS) entry which is preliminary data.</text>
</comment>
<evidence type="ECO:0000259" key="3">
    <source>
        <dbReference type="Pfam" id="PF12804"/>
    </source>
</evidence>
<feature type="compositionally biased region" description="Gly residues" evidence="2">
    <location>
        <begin position="327"/>
        <end position="337"/>
    </location>
</feature>
<dbReference type="Pfam" id="PF20058">
    <property type="entry name" value="DUF6457"/>
    <property type="match status" value="1"/>
</dbReference>
<dbReference type="EMBL" id="RCIY01000065">
    <property type="protein sequence ID" value="TGG81534.1"/>
    <property type="molecule type" value="Genomic_DNA"/>
</dbReference>
<dbReference type="InterPro" id="IPR029044">
    <property type="entry name" value="Nucleotide-diphossugar_trans"/>
</dbReference>
<sequence length="353" mass="35872">MTQPPAPPSARRQQYGPGGAPRPYAALVLAGGDARRLGGVDKPAVTVGGRTLLDRVLAACADAAATVVVGPRRPSCRPVVWAREDPPGGGPLAALRAGLEALGEDGGGPDGAAGRTPVLVVSADLPFLDAATVGTLVTVPEDAEGVVLHDGRDQPLLAAYRMEPLRRELALLRTEYGHLSGLPLRLVLQGLRLHRVAALSAPSLAAAAFDCDTWDDIVTARARIREHDRVLDEWIAAAKAELGIELNVDTTVLLDLARDAAHGVARPAAPLTTFLAGYAAGRAGGSSVDVDEAAAALTRLARRWAAEADGTGDRGGTTGAGEASGTNGAGKAGGADGTTGNDETGTAGNTGER</sequence>
<dbReference type="PANTHER" id="PTHR19136:SF81">
    <property type="entry name" value="MOLYBDENUM COFACTOR GUANYLYLTRANSFERASE"/>
    <property type="match status" value="1"/>
</dbReference>
<dbReference type="Gene3D" id="3.90.550.10">
    <property type="entry name" value="Spore Coat Polysaccharide Biosynthesis Protein SpsA, Chain A"/>
    <property type="match status" value="1"/>
</dbReference>
<evidence type="ECO:0000256" key="1">
    <source>
        <dbReference type="ARBA" id="ARBA00022679"/>
    </source>
</evidence>
<feature type="domain" description="MobA-like NTP transferase" evidence="3">
    <location>
        <begin position="26"/>
        <end position="169"/>
    </location>
</feature>
<keyword evidence="1 5" id="KW-0808">Transferase</keyword>
<feature type="domain" description="DUF6457" evidence="4">
    <location>
        <begin position="227"/>
        <end position="308"/>
    </location>
</feature>
<evidence type="ECO:0000313" key="6">
    <source>
        <dbReference type="Proteomes" id="UP000298111"/>
    </source>
</evidence>
<evidence type="ECO:0000259" key="4">
    <source>
        <dbReference type="Pfam" id="PF20058"/>
    </source>
</evidence>
<dbReference type="RefSeq" id="WP_135567217.1">
    <property type="nucleotide sequence ID" value="NZ_CP103060.1"/>
</dbReference>
<evidence type="ECO:0000313" key="5">
    <source>
        <dbReference type="EMBL" id="TGG81534.1"/>
    </source>
</evidence>
<feature type="region of interest" description="Disordered" evidence="2">
    <location>
        <begin position="307"/>
        <end position="353"/>
    </location>
</feature>
<name>A0A8H1QPH7_9ACTN</name>
<dbReference type="InterPro" id="IPR025877">
    <property type="entry name" value="MobA-like_NTP_Trfase"/>
</dbReference>
<dbReference type="Proteomes" id="UP000298111">
    <property type="component" value="Unassembled WGS sequence"/>
</dbReference>
<dbReference type="AlphaFoldDB" id="A0A8H1QPH7"/>
<reference evidence="5 6" key="1">
    <citation type="submission" date="2018-10" db="EMBL/GenBank/DDBJ databases">
        <title>Isolation of pseudouridimycin from Streptomyces albus DSM 40763.</title>
        <authorList>
            <person name="Rosenqvist P."/>
            <person name="Metsae-Ketelae M."/>
            <person name="Virta P."/>
        </authorList>
    </citation>
    <scope>NUCLEOTIDE SEQUENCE [LARGE SCALE GENOMIC DNA]</scope>
    <source>
        <strain evidence="5 6">DSM 40763</strain>
    </source>
</reference>